<evidence type="ECO:0000313" key="2">
    <source>
        <dbReference type="EMBL" id="CAE0609424.1"/>
    </source>
</evidence>
<feature type="compositionally biased region" description="Acidic residues" evidence="1">
    <location>
        <begin position="240"/>
        <end position="249"/>
    </location>
</feature>
<feature type="region of interest" description="Disordered" evidence="1">
    <location>
        <begin position="429"/>
        <end position="484"/>
    </location>
</feature>
<dbReference type="EMBL" id="HBIS01003594">
    <property type="protein sequence ID" value="CAE0609424.1"/>
    <property type="molecule type" value="Transcribed_RNA"/>
</dbReference>
<evidence type="ECO:0000256" key="1">
    <source>
        <dbReference type="SAM" id="MobiDB-lite"/>
    </source>
</evidence>
<feature type="compositionally biased region" description="Polar residues" evidence="1">
    <location>
        <begin position="130"/>
        <end position="142"/>
    </location>
</feature>
<feature type="compositionally biased region" description="Basic and acidic residues" evidence="1">
    <location>
        <begin position="159"/>
        <end position="174"/>
    </location>
</feature>
<feature type="compositionally biased region" description="Pro residues" evidence="1">
    <location>
        <begin position="469"/>
        <end position="484"/>
    </location>
</feature>
<reference evidence="2" key="1">
    <citation type="submission" date="2021-01" db="EMBL/GenBank/DDBJ databases">
        <authorList>
            <person name="Corre E."/>
            <person name="Pelletier E."/>
            <person name="Niang G."/>
            <person name="Scheremetjew M."/>
            <person name="Finn R."/>
            <person name="Kale V."/>
            <person name="Holt S."/>
            <person name="Cochrane G."/>
            <person name="Meng A."/>
            <person name="Brown T."/>
            <person name="Cohen L."/>
        </authorList>
    </citation>
    <scope>NUCLEOTIDE SEQUENCE</scope>
    <source>
        <strain evidence="2">CCMP1897</strain>
    </source>
</reference>
<gene>
    <name evidence="2" type="ORF">PSAL00342_LOCUS3243</name>
</gene>
<feature type="region of interest" description="Disordered" evidence="1">
    <location>
        <begin position="1"/>
        <end position="28"/>
    </location>
</feature>
<feature type="compositionally biased region" description="Basic and acidic residues" evidence="1">
    <location>
        <begin position="336"/>
        <end position="360"/>
    </location>
</feature>
<organism evidence="2">
    <name type="scientific">Picocystis salinarum</name>
    <dbReference type="NCBI Taxonomy" id="88271"/>
    <lineage>
        <taxon>Eukaryota</taxon>
        <taxon>Viridiplantae</taxon>
        <taxon>Chlorophyta</taxon>
        <taxon>Picocystophyceae</taxon>
        <taxon>Picocystales</taxon>
        <taxon>Picocystaceae</taxon>
        <taxon>Picocystis</taxon>
    </lineage>
</organism>
<feature type="compositionally biased region" description="Basic and acidic residues" evidence="1">
    <location>
        <begin position="113"/>
        <end position="124"/>
    </location>
</feature>
<feature type="compositionally biased region" description="Basic and acidic residues" evidence="1">
    <location>
        <begin position="1"/>
        <end position="16"/>
    </location>
</feature>
<name>A0A7S3UD41_9CHLO</name>
<proteinExistence type="predicted"/>
<dbReference type="AlphaFoldDB" id="A0A7S3UD41"/>
<feature type="region of interest" description="Disordered" evidence="1">
    <location>
        <begin position="74"/>
        <end position="320"/>
    </location>
</feature>
<accession>A0A7S3UD41</accession>
<sequence>MQAKVELGRKDADVRNATRRPCTDALPTRRNHEARRYARSELLAWKDRDACAVAPSGLDADLLARNWTWDDAHAQGAGAEENDEEGRISLRPGGALGGERYFARWKSNTPNDGAKKKGDARRDVPVGTGWQASDTHASSTWTCVAEAGDPRKKYTTRASSDERKSRDATSDEGVRSYSHTKSPTKRRTDSKGGVEHDRGVRWNETKASRVHGDTIQSTRKDAVPSKTRPGRTERNKESETDGWDDVQAEDDLRAISSEIERERLLHRKKHAEKKDEESKRTGKTGRPSEEMPGDALADTALSPPSRPSQQGQVPKEPNLFSAYEQFFTTSSPMMRFSDDAGKREESAVSDWSRPESKQEKVTGPYAINSEASSQTRSDKIPQIVPDVQPQKFASFDAFVGATDCAERPLPGLPNQVKTLEEVERSMAVPGVPPMMNQAPPPPGVAASSNPSADLKNLLKIPGAASSPRHAPPGMYPPGWYRPPPPYPVPVPPQGSYMPMPQRPACPAGQPVQRHRILTAEELERGMGQ</sequence>
<feature type="region of interest" description="Disordered" evidence="1">
    <location>
        <begin position="333"/>
        <end position="380"/>
    </location>
</feature>
<feature type="compositionally biased region" description="Basic and acidic residues" evidence="1">
    <location>
        <begin position="186"/>
        <end position="223"/>
    </location>
</feature>
<feature type="compositionally biased region" description="Basic and acidic residues" evidence="1">
    <location>
        <begin position="250"/>
        <end position="263"/>
    </location>
</feature>
<feature type="compositionally biased region" description="Basic and acidic residues" evidence="1">
    <location>
        <begin position="230"/>
        <end position="239"/>
    </location>
</feature>
<protein>
    <submittedName>
        <fullName evidence="2">Uncharacterized protein</fullName>
    </submittedName>
</protein>